<keyword evidence="2" id="KW-1185">Reference proteome</keyword>
<accession>A0A923MAF4</accession>
<dbReference type="EMBL" id="JACORU010000005">
    <property type="protein sequence ID" value="MBC5765733.1"/>
    <property type="molecule type" value="Genomic_DNA"/>
</dbReference>
<protein>
    <submittedName>
        <fullName evidence="1">Uncharacterized protein</fullName>
    </submittedName>
</protein>
<dbReference type="AlphaFoldDB" id="A0A923MAF4"/>
<organism evidence="1 2">
    <name type="scientific">Ramlibacter albus</name>
    <dbReference type="NCBI Taxonomy" id="2079448"/>
    <lineage>
        <taxon>Bacteria</taxon>
        <taxon>Pseudomonadati</taxon>
        <taxon>Pseudomonadota</taxon>
        <taxon>Betaproteobacteria</taxon>
        <taxon>Burkholderiales</taxon>
        <taxon>Comamonadaceae</taxon>
        <taxon>Ramlibacter</taxon>
    </lineage>
</organism>
<dbReference type="Proteomes" id="UP000596827">
    <property type="component" value="Unassembled WGS sequence"/>
</dbReference>
<comment type="caution">
    <text evidence="1">The sequence shown here is derived from an EMBL/GenBank/DDBJ whole genome shotgun (WGS) entry which is preliminary data.</text>
</comment>
<gene>
    <name evidence="1" type="ORF">H8R02_14790</name>
</gene>
<reference evidence="1" key="1">
    <citation type="submission" date="2020-08" db="EMBL/GenBank/DDBJ databases">
        <title>Ramlibacter sp. GTP1 16S ribosomal RNA gene genome sequencing and assembly.</title>
        <authorList>
            <person name="Kang M."/>
        </authorList>
    </citation>
    <scope>NUCLEOTIDE SEQUENCE</scope>
    <source>
        <strain evidence="1">GTP1</strain>
    </source>
</reference>
<proteinExistence type="predicted"/>
<sequence length="84" mass="8873">MREAILGPVGGHYVAVRAFPSADGTDEFLAGFRVFPFRPGSFGDEGHIVSHACKARYPSVEVALHHARLKGAAAAEQLACEPPG</sequence>
<dbReference type="RefSeq" id="WP_187082208.1">
    <property type="nucleotide sequence ID" value="NZ_JACORU010000005.1"/>
</dbReference>
<evidence type="ECO:0000313" key="1">
    <source>
        <dbReference type="EMBL" id="MBC5765733.1"/>
    </source>
</evidence>
<name>A0A923MAF4_9BURK</name>
<evidence type="ECO:0000313" key="2">
    <source>
        <dbReference type="Proteomes" id="UP000596827"/>
    </source>
</evidence>